<dbReference type="AlphaFoldDB" id="A0AAD9UVP7"/>
<reference evidence="1" key="2">
    <citation type="journal article" date="2023" name="Science">
        <title>Genomic signatures of disease resistance in endangered staghorn corals.</title>
        <authorList>
            <person name="Vollmer S.V."/>
            <person name="Selwyn J.D."/>
            <person name="Despard B.A."/>
            <person name="Roesel C.L."/>
        </authorList>
    </citation>
    <scope>NUCLEOTIDE SEQUENCE</scope>
    <source>
        <strain evidence="1">K2</strain>
    </source>
</reference>
<evidence type="ECO:0000313" key="2">
    <source>
        <dbReference type="Proteomes" id="UP001249851"/>
    </source>
</evidence>
<keyword evidence="2" id="KW-1185">Reference proteome</keyword>
<evidence type="ECO:0000313" key="1">
    <source>
        <dbReference type="EMBL" id="KAK2551688.1"/>
    </source>
</evidence>
<accession>A0AAD9UVP7</accession>
<dbReference type="EMBL" id="JARQWQ010000095">
    <property type="protein sequence ID" value="KAK2551688.1"/>
    <property type="molecule type" value="Genomic_DNA"/>
</dbReference>
<gene>
    <name evidence="1" type="ORF">P5673_027481</name>
</gene>
<name>A0AAD9UVP7_ACRCE</name>
<comment type="caution">
    <text evidence="1">The sequence shown here is derived from an EMBL/GenBank/DDBJ whole genome shotgun (WGS) entry which is preliminary data.</text>
</comment>
<proteinExistence type="predicted"/>
<protein>
    <submittedName>
        <fullName evidence="1">Uncharacterized protein</fullName>
    </submittedName>
</protein>
<dbReference type="Proteomes" id="UP001249851">
    <property type="component" value="Unassembled WGS sequence"/>
</dbReference>
<sequence>GYQHNSLAAKSNKSPTLLIRAPNSQENFSRAIIRMKKEKPITPQPNTQNIYTDNLKVTTLTENCRKRQQTTGDKSAPVIHVRTYDEPSGTMPNSFNFYQVLLMKHRPDRDPNSQLAMYQFLQQMYKVKWQNQALYSCNLLDEYNHNRKTAKYLLDPQVLPPNLNGRHSQEYGYPKLQNQDSFIRVRGYGENVCFDKCLDIVGVNSATGQLPLDFRPNSPTALCGPPGFSPIPAKLVRQIVSGKFAELSELLASNHVSSEPKPQLLFDGHLIFTSAPKKAKQRNFIKNIVSWMEAFTFFSLVFGNSFSASLERLVTVSASDPALLSAIW</sequence>
<organism evidence="1 2">
    <name type="scientific">Acropora cervicornis</name>
    <name type="common">Staghorn coral</name>
    <dbReference type="NCBI Taxonomy" id="6130"/>
    <lineage>
        <taxon>Eukaryota</taxon>
        <taxon>Metazoa</taxon>
        <taxon>Cnidaria</taxon>
        <taxon>Anthozoa</taxon>
        <taxon>Hexacorallia</taxon>
        <taxon>Scleractinia</taxon>
        <taxon>Astrocoeniina</taxon>
        <taxon>Acroporidae</taxon>
        <taxon>Acropora</taxon>
    </lineage>
</organism>
<feature type="non-terminal residue" evidence="1">
    <location>
        <position position="328"/>
    </location>
</feature>
<reference evidence="1" key="1">
    <citation type="journal article" date="2023" name="G3 (Bethesda)">
        <title>Whole genome assembly and annotation of the endangered Caribbean coral Acropora cervicornis.</title>
        <authorList>
            <person name="Selwyn J.D."/>
            <person name="Vollmer S.V."/>
        </authorList>
    </citation>
    <scope>NUCLEOTIDE SEQUENCE</scope>
    <source>
        <strain evidence="1">K2</strain>
    </source>
</reference>